<feature type="non-terminal residue" evidence="3">
    <location>
        <position position="203"/>
    </location>
</feature>
<dbReference type="CDD" id="cd07719">
    <property type="entry name" value="arylsulfatase_AtsA-like_MBL-fold"/>
    <property type="match status" value="1"/>
</dbReference>
<dbReference type="Pfam" id="PF12706">
    <property type="entry name" value="Lactamase_B_2"/>
    <property type="match status" value="1"/>
</dbReference>
<dbReference type="PANTHER" id="PTHR46018">
    <property type="entry name" value="ZINC PHOSPHODIESTERASE ELAC PROTEIN 1"/>
    <property type="match status" value="1"/>
</dbReference>
<dbReference type="SUPFAM" id="SSF56281">
    <property type="entry name" value="Metallo-hydrolase/oxidoreductase"/>
    <property type="match status" value="1"/>
</dbReference>
<protein>
    <recommendedName>
        <fullName evidence="2">Metallo-beta-lactamase domain-containing protein</fullName>
    </recommendedName>
</protein>
<dbReference type="InterPro" id="IPR001279">
    <property type="entry name" value="Metallo-B-lactamas"/>
</dbReference>
<evidence type="ECO:0000313" key="3">
    <source>
        <dbReference type="EMBL" id="SVC26253.1"/>
    </source>
</evidence>
<organism evidence="3">
    <name type="scientific">marine metagenome</name>
    <dbReference type="NCBI Taxonomy" id="408172"/>
    <lineage>
        <taxon>unclassified sequences</taxon>
        <taxon>metagenomes</taxon>
        <taxon>ecological metagenomes</taxon>
    </lineage>
</organism>
<name>A0A382KRZ1_9ZZZZ</name>
<dbReference type="AlphaFoldDB" id="A0A382KRZ1"/>
<dbReference type="PANTHER" id="PTHR46018:SF2">
    <property type="entry name" value="ZINC PHOSPHODIESTERASE ELAC PROTEIN 1"/>
    <property type="match status" value="1"/>
</dbReference>
<proteinExistence type="predicted"/>
<evidence type="ECO:0000259" key="2">
    <source>
        <dbReference type="Pfam" id="PF12706"/>
    </source>
</evidence>
<feature type="domain" description="Metallo-beta-lactamase" evidence="2">
    <location>
        <begin position="72"/>
        <end position="203"/>
    </location>
</feature>
<dbReference type="InterPro" id="IPR036866">
    <property type="entry name" value="RibonucZ/Hydroxyglut_hydro"/>
</dbReference>
<dbReference type="GO" id="GO:0042781">
    <property type="term" value="F:3'-tRNA processing endoribonuclease activity"/>
    <property type="evidence" value="ECO:0007669"/>
    <property type="project" value="TreeGrafter"/>
</dbReference>
<dbReference type="EMBL" id="UINC01081941">
    <property type="protein sequence ID" value="SVC26253.1"/>
    <property type="molecule type" value="Genomic_DNA"/>
</dbReference>
<gene>
    <name evidence="3" type="ORF">METZ01_LOCUS279107</name>
</gene>
<dbReference type="InterPro" id="IPR044094">
    <property type="entry name" value="AtsA-like_MBL-fold"/>
</dbReference>
<keyword evidence="1" id="KW-0378">Hydrolase</keyword>
<accession>A0A382KRZ1</accession>
<reference evidence="3" key="1">
    <citation type="submission" date="2018-05" db="EMBL/GenBank/DDBJ databases">
        <authorList>
            <person name="Lanie J.A."/>
            <person name="Ng W.-L."/>
            <person name="Kazmierczak K.M."/>
            <person name="Andrzejewski T.M."/>
            <person name="Davidsen T.M."/>
            <person name="Wayne K.J."/>
            <person name="Tettelin H."/>
            <person name="Glass J.I."/>
            <person name="Rusch D."/>
            <person name="Podicherti R."/>
            <person name="Tsui H.-C.T."/>
            <person name="Winkler M.E."/>
        </authorList>
    </citation>
    <scope>NUCLEOTIDE SEQUENCE</scope>
</reference>
<dbReference type="Gene3D" id="3.60.15.10">
    <property type="entry name" value="Ribonuclease Z/Hydroxyacylglutathione hydrolase-like"/>
    <property type="match status" value="1"/>
</dbReference>
<evidence type="ECO:0000256" key="1">
    <source>
        <dbReference type="ARBA" id="ARBA00022801"/>
    </source>
</evidence>
<sequence>MNDGDFSMRRSRAFEVLIAWTTLACGLFLLAPVHVRALQARTQVVMLGTGNPNPTPEQSGPATAIIVDQRVYLVDAGPGIVRRAEAARLKGVEPLSSSNLNRVFLTHLHSDHTVGLPDLMFSPWVLGRTEPISVYGPPGTKRMTDHLEEAWSEDIYMRLFGLEPQASTEGYKAATHEIEGPGLIYSDELVRVFAIPVQHGSWP</sequence>